<reference evidence="3 4" key="1">
    <citation type="journal article" date="2015" name="Stand. Genomic Sci.">
        <title>Genomic Encyclopedia of Bacterial and Archaeal Type Strains, Phase III: the genomes of soil and plant-associated and newly described type strains.</title>
        <authorList>
            <person name="Whitman W.B."/>
            <person name="Woyke T."/>
            <person name="Klenk H.P."/>
            <person name="Zhou Y."/>
            <person name="Lilburn T.G."/>
            <person name="Beck B.J."/>
            <person name="De Vos P."/>
            <person name="Vandamme P."/>
            <person name="Eisen J.A."/>
            <person name="Garrity G."/>
            <person name="Hugenholtz P."/>
            <person name="Kyrpides N.C."/>
        </authorList>
    </citation>
    <scope>NUCLEOTIDE SEQUENCE [LARGE SCALE GENOMIC DNA]</scope>
    <source>
        <strain evidence="3 4">CGMCC 1.10124</strain>
    </source>
</reference>
<dbReference type="GeneID" id="38472340"/>
<proteinExistence type="predicted"/>
<feature type="region of interest" description="Disordered" evidence="1">
    <location>
        <begin position="37"/>
        <end position="110"/>
    </location>
</feature>
<dbReference type="AlphaFoldDB" id="A0A3M0DH27"/>
<accession>A0A3M0DH27</accession>
<feature type="compositionally biased region" description="Acidic residues" evidence="1">
    <location>
        <begin position="47"/>
        <end position="59"/>
    </location>
</feature>
<dbReference type="EMBL" id="REFS01000003">
    <property type="protein sequence ID" value="RMB18206.1"/>
    <property type="molecule type" value="Genomic_DNA"/>
</dbReference>
<evidence type="ECO:0000313" key="3">
    <source>
        <dbReference type="EMBL" id="RMB18206.1"/>
    </source>
</evidence>
<dbReference type="KEGG" id="haer:DU502_13600"/>
<dbReference type="Proteomes" id="UP000277326">
    <property type="component" value="Unassembled WGS sequence"/>
</dbReference>
<dbReference type="EMBL" id="CP034145">
    <property type="protein sequence ID" value="AZH26335.1"/>
    <property type="molecule type" value="Genomic_DNA"/>
</dbReference>
<keyword evidence="5" id="KW-1185">Reference proteome</keyword>
<reference evidence="3" key="3">
    <citation type="submission" date="2018-10" db="EMBL/GenBank/DDBJ databases">
        <authorList>
            <person name="Whitman W."/>
            <person name="Huntemann M."/>
            <person name="Clum A."/>
            <person name="Pillay M."/>
            <person name="Palaniappan K."/>
            <person name="Varghese N."/>
            <person name="Mikhailova N."/>
            <person name="Stamatis D."/>
            <person name="Reddy T."/>
            <person name="Daum C."/>
            <person name="Shapiro N."/>
            <person name="Ivanova N."/>
            <person name="Kyrpides N."/>
            <person name="Woyke T."/>
        </authorList>
    </citation>
    <scope>NUCLEOTIDE SEQUENCE</scope>
    <source>
        <strain evidence="3">CGMCC 1.10124</strain>
    </source>
</reference>
<gene>
    <name evidence="3" type="ORF">ATH50_1656</name>
    <name evidence="2" type="ORF">DU502_13600</name>
</gene>
<feature type="compositionally biased region" description="Basic and acidic residues" evidence="1">
    <location>
        <begin position="76"/>
        <end position="97"/>
    </location>
</feature>
<evidence type="ECO:0000313" key="2">
    <source>
        <dbReference type="EMBL" id="AZH26335.1"/>
    </source>
</evidence>
<reference evidence="2 5" key="2">
    <citation type="submission" date="2018-07" db="EMBL/GenBank/DDBJ databases">
        <title>Genome sequences of Haloplanus aerogenes JCM 16430T.</title>
        <authorList>
            <person name="Kim Y.B."/>
            <person name="Roh S.W."/>
        </authorList>
    </citation>
    <scope>NUCLEOTIDE SEQUENCE [LARGE SCALE GENOMIC DNA]</scope>
    <source>
        <strain evidence="2 5">JCM 16430</strain>
    </source>
</reference>
<evidence type="ECO:0000313" key="5">
    <source>
        <dbReference type="Proteomes" id="UP000282007"/>
    </source>
</evidence>
<sequence>MPSTMEPHTLLMVGFVVLAGAVFVTARVGAAAVGVLPASGAGGADERDTEPDTANETDEGISAARDDIEWGASRITADDRERMRKHLEKDPLHRSPDDLLPSDADDDDGS</sequence>
<organism evidence="3 4">
    <name type="scientific">Haloplanus aerogenes</name>
    <dbReference type="NCBI Taxonomy" id="660522"/>
    <lineage>
        <taxon>Archaea</taxon>
        <taxon>Methanobacteriati</taxon>
        <taxon>Methanobacteriota</taxon>
        <taxon>Stenosarchaea group</taxon>
        <taxon>Halobacteria</taxon>
        <taxon>Halobacteriales</taxon>
        <taxon>Haloferacaceae</taxon>
        <taxon>Haloplanus</taxon>
    </lineage>
</organism>
<evidence type="ECO:0000256" key="1">
    <source>
        <dbReference type="SAM" id="MobiDB-lite"/>
    </source>
</evidence>
<dbReference type="Proteomes" id="UP000282007">
    <property type="component" value="Chromosome"/>
</dbReference>
<evidence type="ECO:0000313" key="4">
    <source>
        <dbReference type="Proteomes" id="UP000277326"/>
    </source>
</evidence>
<protein>
    <submittedName>
        <fullName evidence="3">Uncharacterized protein</fullName>
    </submittedName>
</protein>
<dbReference type="RefSeq" id="WP_121920302.1">
    <property type="nucleotide sequence ID" value="NZ_CP034145.1"/>
</dbReference>
<name>A0A3M0DH27_9EURY</name>